<feature type="coiled-coil region" evidence="1">
    <location>
        <begin position="98"/>
        <end position="258"/>
    </location>
</feature>
<dbReference type="RefSeq" id="XP_024752474.1">
    <property type="nucleotide sequence ID" value="XM_024893294.1"/>
</dbReference>
<dbReference type="AlphaFoldDB" id="A0A2T4BIL2"/>
<keyword evidence="1" id="KW-0175">Coiled coil</keyword>
<dbReference type="EMBL" id="KZ680209">
    <property type="protein sequence ID" value="PTB69154.1"/>
    <property type="molecule type" value="Genomic_DNA"/>
</dbReference>
<name>A0A2T4BIL2_9HYPO</name>
<protein>
    <recommendedName>
        <fullName evidence="5">SWI5-dependent HO expression protein 3</fullName>
    </recommendedName>
</protein>
<dbReference type="GeneID" id="36601412"/>
<evidence type="ECO:0000256" key="2">
    <source>
        <dbReference type="SAM" id="MobiDB-lite"/>
    </source>
</evidence>
<feature type="region of interest" description="Disordered" evidence="2">
    <location>
        <begin position="320"/>
        <end position="401"/>
    </location>
</feature>
<evidence type="ECO:0000313" key="4">
    <source>
        <dbReference type="Proteomes" id="UP000241546"/>
    </source>
</evidence>
<keyword evidence="4" id="KW-1185">Reference proteome</keyword>
<feature type="compositionally biased region" description="Low complexity" evidence="2">
    <location>
        <begin position="68"/>
        <end position="88"/>
    </location>
</feature>
<dbReference type="OrthoDB" id="4900343at2759"/>
<feature type="compositionally biased region" description="Polar residues" evidence="2">
    <location>
        <begin position="58"/>
        <end position="67"/>
    </location>
</feature>
<feature type="region of interest" description="Disordered" evidence="2">
    <location>
        <begin position="1"/>
        <end position="89"/>
    </location>
</feature>
<dbReference type="Proteomes" id="UP000241546">
    <property type="component" value="Unassembled WGS sequence"/>
</dbReference>
<gene>
    <name evidence="3" type="ORF">BBK36DRAFT_1139233</name>
</gene>
<proteinExistence type="predicted"/>
<evidence type="ECO:0000313" key="3">
    <source>
        <dbReference type="EMBL" id="PTB69154.1"/>
    </source>
</evidence>
<evidence type="ECO:0000256" key="1">
    <source>
        <dbReference type="SAM" id="Coils"/>
    </source>
</evidence>
<accession>A0A2T4BIL2</accession>
<reference evidence="4" key="1">
    <citation type="submission" date="2016-07" db="EMBL/GenBank/DDBJ databases">
        <title>Multiple horizontal gene transfer events from other fungi enriched the ability of initially mycotrophic Trichoderma (Ascomycota) to feed on dead plant biomass.</title>
        <authorList>
            <consortium name="DOE Joint Genome Institute"/>
            <person name="Atanasova L."/>
            <person name="Chenthamara K."/>
            <person name="Zhang J."/>
            <person name="Grujic M."/>
            <person name="Henrissat B."/>
            <person name="Kuo A."/>
            <person name="Aerts A."/>
            <person name="Salamov A."/>
            <person name="Lipzen A."/>
            <person name="Labutti K."/>
            <person name="Barry K."/>
            <person name="Miao Y."/>
            <person name="Rahimi M.J."/>
            <person name="Shen Q."/>
            <person name="Grigoriev I.V."/>
            <person name="Kubicek C.P."/>
            <person name="Druzhinina I.S."/>
        </authorList>
    </citation>
    <scope>NUCLEOTIDE SEQUENCE [LARGE SCALE GENOMIC DNA]</scope>
    <source>
        <strain evidence="4">TUCIM 6016</strain>
    </source>
</reference>
<sequence>MTTKPPPNSVTTPRGRQKQADGSKRTPNSGDEQGSPSQHQGRSHQRGLKGSVIRLSPWKNNAATGNDASSSSTQTETTSTTTEASEQSIDQYPVTRLVLALEKREQNAQDKYNSLEKRCQELDVALQLSIKEREREASIYGADYRKFKAALNGARKELDKEKAKADEAHTTNESLLRVLAAHASTIETLNAENSEAKAKCESLRAAHDAILEELEAEKHKVQEVNIRTSAYDALLQQLEKEQEKAKELHTANESLAADLAAQTQEKEFAAKMLEEKTYESWIFRCAVAVIYKDSPSKERVKMGKLIRDVLFYLRDKRQRERARQQQQEDSDEDGNGQQQGSGDGQYEEQQEQGQVVESSAPQHEEPTCPETPGGGGDSGHDSEDLPLSGRETRPKRCRTLGSMEYSDYFAASDDSDDEKPLVDVLKKRAKKLRTMASHEEASSD</sequence>
<feature type="compositionally biased region" description="Polar residues" evidence="2">
    <location>
        <begin position="25"/>
        <end position="40"/>
    </location>
</feature>
<evidence type="ECO:0008006" key="5">
    <source>
        <dbReference type="Google" id="ProtNLM"/>
    </source>
</evidence>
<organism evidence="3 4">
    <name type="scientific">Trichoderma citrinoviride</name>
    <dbReference type="NCBI Taxonomy" id="58853"/>
    <lineage>
        <taxon>Eukaryota</taxon>
        <taxon>Fungi</taxon>
        <taxon>Dikarya</taxon>
        <taxon>Ascomycota</taxon>
        <taxon>Pezizomycotina</taxon>
        <taxon>Sordariomycetes</taxon>
        <taxon>Hypocreomycetidae</taxon>
        <taxon>Hypocreales</taxon>
        <taxon>Hypocreaceae</taxon>
        <taxon>Trichoderma</taxon>
    </lineage>
</organism>